<evidence type="ECO:0008006" key="4">
    <source>
        <dbReference type="Google" id="ProtNLM"/>
    </source>
</evidence>
<dbReference type="PANTHER" id="PTHR31896:SF43">
    <property type="entry name" value="PROTEIN ENHANCED PSEUDOMONAS SUSCEPTIBILITY 1"/>
    <property type="match status" value="1"/>
</dbReference>
<protein>
    <recommendedName>
        <fullName evidence="4">HXXXD-type acyl-transferase family protein</fullName>
    </recommendedName>
</protein>
<comment type="caution">
    <text evidence="2">The sequence shown here is derived from an EMBL/GenBank/DDBJ whole genome shotgun (WGS) entry which is preliminary data.</text>
</comment>
<sequence length="625" mass="69152">MANVRVISTSKVRAADDRKEKPNLRIELTPWDLQLLWVDSIQKGLLFHKPKLHPHHDHDHHKESQNTCLMIHHLKTSLSRTLDFFAPLAGRLATTEHDNNTISFFIDCNNAGAEFVHAIADGVSIADIVETTYVPEIVYSFFPFNGVKNYEGTSKPLLAVQATELVDGIFIACTINHTIVDGSSFWHFFNSWSEISRGNNSDCLSKPPILQRWFPTDMDFPIRLPLLISEQLYGNRFVPPPLQQRVFHFSREKIAKLKSKANAEIGTINKISSLQALLSHLWRSAIRNKSLDDPDQEVQYYRLLVGARPRLINPPMPAEYFGNAVQTGSITMKAREVLDKGLGGVAWEMNKLVAMHTEKMLLDFLESWTENPRLLTMDSMVGNALVTSSSPWFNVYGNDFGWGRPIAVRSGPGNKSDGKITLFQGSEEGSVDIEACLSPETLQGMEMDAEFMDAVTATCAGDGSKIKEGSATITATVDVAVPMKKMTMREKEKEEGSRLGPEPRVCRVGLEGLGERVSIESGNSVGLGVEAYRGNSGGAGVTLKEESLINLGPGVRAQSMDMSSFYEKKTRIIISSLGLGFTKRVDIEGVELDVGDALVCVETVDRPSGVQIVKKIDLQEKSARK</sequence>
<evidence type="ECO:0000313" key="2">
    <source>
        <dbReference type="EMBL" id="KAH7566608.1"/>
    </source>
</evidence>
<proteinExistence type="predicted"/>
<dbReference type="PANTHER" id="PTHR31896">
    <property type="entry name" value="FAMILY REGULATORY PROTEIN, PUTATIVE (AFU_ORTHOLOGUE AFUA_3G14730)-RELATED"/>
    <property type="match status" value="1"/>
</dbReference>
<keyword evidence="1" id="KW-0808">Transferase</keyword>
<reference evidence="2 3" key="1">
    <citation type="submission" date="2021-02" db="EMBL/GenBank/DDBJ databases">
        <title>Plant Genome Project.</title>
        <authorList>
            <person name="Zhang R.-G."/>
        </authorList>
    </citation>
    <scope>NUCLEOTIDE SEQUENCE [LARGE SCALE GENOMIC DNA]</scope>
    <source>
        <tissue evidence="2">Leaves</tissue>
    </source>
</reference>
<dbReference type="Pfam" id="PF02458">
    <property type="entry name" value="Transferase"/>
    <property type="match status" value="1"/>
</dbReference>
<keyword evidence="3" id="KW-1185">Reference proteome</keyword>
<gene>
    <name evidence="2" type="ORF">JRO89_XS08G0199500</name>
</gene>
<accession>A0ABQ8HQJ6</accession>
<dbReference type="InterPro" id="IPR023213">
    <property type="entry name" value="CAT-like_dom_sf"/>
</dbReference>
<dbReference type="Proteomes" id="UP000827721">
    <property type="component" value="Unassembled WGS sequence"/>
</dbReference>
<evidence type="ECO:0000313" key="3">
    <source>
        <dbReference type="Proteomes" id="UP000827721"/>
    </source>
</evidence>
<evidence type="ECO:0000256" key="1">
    <source>
        <dbReference type="ARBA" id="ARBA00022679"/>
    </source>
</evidence>
<dbReference type="Gene3D" id="3.30.559.10">
    <property type="entry name" value="Chloramphenicol acetyltransferase-like domain"/>
    <property type="match status" value="2"/>
</dbReference>
<dbReference type="InterPro" id="IPR051283">
    <property type="entry name" value="Sec_Metabolite_Acyltrans"/>
</dbReference>
<dbReference type="EMBL" id="JAFEMO010000008">
    <property type="protein sequence ID" value="KAH7566608.1"/>
    <property type="molecule type" value="Genomic_DNA"/>
</dbReference>
<organism evidence="2 3">
    <name type="scientific">Xanthoceras sorbifolium</name>
    <dbReference type="NCBI Taxonomy" id="99658"/>
    <lineage>
        <taxon>Eukaryota</taxon>
        <taxon>Viridiplantae</taxon>
        <taxon>Streptophyta</taxon>
        <taxon>Embryophyta</taxon>
        <taxon>Tracheophyta</taxon>
        <taxon>Spermatophyta</taxon>
        <taxon>Magnoliopsida</taxon>
        <taxon>eudicotyledons</taxon>
        <taxon>Gunneridae</taxon>
        <taxon>Pentapetalae</taxon>
        <taxon>rosids</taxon>
        <taxon>malvids</taxon>
        <taxon>Sapindales</taxon>
        <taxon>Sapindaceae</taxon>
        <taxon>Xanthoceroideae</taxon>
        <taxon>Xanthoceras</taxon>
    </lineage>
</organism>
<name>A0ABQ8HQJ6_9ROSI</name>